<gene>
    <name evidence="1" type="ORF">OCV99_11805</name>
</gene>
<dbReference type="SUPFAM" id="SSF53756">
    <property type="entry name" value="UDP-Glycosyltransferase/glycogen phosphorylase"/>
    <property type="match status" value="1"/>
</dbReference>
<keyword evidence="2" id="KW-1185">Reference proteome</keyword>
<dbReference type="Proteomes" id="UP001652431">
    <property type="component" value="Unassembled WGS sequence"/>
</dbReference>
<organism evidence="1 2">
    <name type="scientific">Dorea acetigenes</name>
    <dbReference type="NCBI Taxonomy" id="2981787"/>
    <lineage>
        <taxon>Bacteria</taxon>
        <taxon>Bacillati</taxon>
        <taxon>Bacillota</taxon>
        <taxon>Clostridia</taxon>
        <taxon>Lachnospirales</taxon>
        <taxon>Lachnospiraceae</taxon>
        <taxon>Dorea</taxon>
    </lineage>
</organism>
<protein>
    <recommendedName>
        <fullName evidence="3">Glycosyltransferase</fullName>
    </recommendedName>
</protein>
<name>A0ABT2RP74_9FIRM</name>
<evidence type="ECO:0000313" key="2">
    <source>
        <dbReference type="Proteomes" id="UP001652431"/>
    </source>
</evidence>
<sequence>MKLVIVLLTHIDNLPPARNLLLSLTRLDVQVSLITMYSAALPREIKAANNFNIIDLQSKESTNRIQALGKRVLRRKKLRKVIKTITRKEDVIWTITDYDAMETGSLLLNYRHVMQLMELIHDIPIFDEIPVVKAHIEKYARKAEMIIVPEYNRAHIQKAYWQLCETPKVIPNKPKVEEKKYDIKKISSDAAKVFQKIGNRKIVLYQGTFGYERVLDQFIEAVGLLGKEYCMVLMGRDDIEVRKLLDKYPETFFIPFISAPDHLAVTSRAHIGVLSYVNTSNIRHYDPLNALYCAPNKLYEYACFGIPMIGNDIPGLEIPFKLNNIGQCSKLTAEAIAMTIREIEENYDTMSRNCKTFYSSVNIDRIVEEIVRELKEK</sequence>
<evidence type="ECO:0000313" key="1">
    <source>
        <dbReference type="EMBL" id="MCU6687213.1"/>
    </source>
</evidence>
<reference evidence="1 2" key="1">
    <citation type="journal article" date="2021" name="ISME Commun">
        <title>Automated analysis of genomic sequences facilitates high-throughput and comprehensive description of bacteria.</title>
        <authorList>
            <person name="Hitch T.C.A."/>
        </authorList>
    </citation>
    <scope>NUCLEOTIDE SEQUENCE [LARGE SCALE GENOMIC DNA]</scope>
    <source>
        <strain evidence="1 2">Sanger_03</strain>
    </source>
</reference>
<accession>A0ABT2RP74</accession>
<dbReference type="Gene3D" id="3.40.50.2000">
    <property type="entry name" value="Glycogen Phosphorylase B"/>
    <property type="match status" value="1"/>
</dbReference>
<dbReference type="RefSeq" id="WP_158370733.1">
    <property type="nucleotide sequence ID" value="NZ_JAOQJU010000015.1"/>
</dbReference>
<evidence type="ECO:0008006" key="3">
    <source>
        <dbReference type="Google" id="ProtNLM"/>
    </source>
</evidence>
<comment type="caution">
    <text evidence="1">The sequence shown here is derived from an EMBL/GenBank/DDBJ whole genome shotgun (WGS) entry which is preliminary data.</text>
</comment>
<proteinExistence type="predicted"/>
<dbReference type="EMBL" id="JAOQJU010000015">
    <property type="protein sequence ID" value="MCU6687213.1"/>
    <property type="molecule type" value="Genomic_DNA"/>
</dbReference>